<sequence length="501" mass="54097">MLGSTRPTSPTYSVTTNTTDVRDLTGRAERIITKADLKASAEAYEQLLNTSRFFRDALAGVSRASAKFAEAIEKCSRLKGPSDACGKDLQAAAGLHRMPPQLPYILTQAKPSHLTDLISNHEQILEHTIVHKFEIPLRQGFETYKASTAERTAEYERALTEKSRLIRKTEADNMRVGRKKLRDLNSFRAALASLQAQVNDLDKLKSDYYQQVLEHEQQIWDGVLGNVSVVVRSTMDVYDRITAKASDPSLEHILASVPDPFDEYASQAPASDAIFSILAPLEIMSGVRTPGETTAPGSASSSAGNSNSGRGLTSAPPSENGLNAWIDKQSEWTDTTRRYSLPLMGSSGSSSGTSGYPTPQAQHLPYAVAASSPLASPPLMGMVEEVRRDGSGGSRFGSREPSVERHEDAGGWASYALPPRSRVHSMERGPTLSQSSDLLFKGNGTSEALLDGATPTATRFPNSQTTSEQTVTKEGEKDDAASESGTTVVAAGTEEDRKTIR</sequence>
<proteinExistence type="predicted"/>
<dbReference type="Proteomes" id="UP000059188">
    <property type="component" value="Unassembled WGS sequence"/>
</dbReference>
<dbReference type="GO" id="GO:0005543">
    <property type="term" value="F:phospholipid binding"/>
    <property type="evidence" value="ECO:0007669"/>
    <property type="project" value="InterPro"/>
</dbReference>
<protein>
    <submittedName>
        <fullName evidence="3">Protein IVY1</fullName>
    </submittedName>
</protein>
<dbReference type="Gene3D" id="1.20.1270.60">
    <property type="entry name" value="Arfaptin homology (AH) domain/BAR domain"/>
    <property type="match status" value="2"/>
</dbReference>
<dbReference type="GO" id="GO:0042144">
    <property type="term" value="P:vacuole fusion, non-autophagic"/>
    <property type="evidence" value="ECO:0007669"/>
    <property type="project" value="InterPro"/>
</dbReference>
<dbReference type="GO" id="GO:0000329">
    <property type="term" value="C:fungal-type vacuole membrane"/>
    <property type="evidence" value="ECO:0007669"/>
    <property type="project" value="InterPro"/>
</dbReference>
<reference evidence="3 4" key="1">
    <citation type="submission" date="2014-11" db="EMBL/GenBank/DDBJ databases">
        <authorList>
            <person name="Wibberg Daniel"/>
        </authorList>
    </citation>
    <scope>NUCLEOTIDE SEQUENCE [LARGE SCALE GENOMIC DNA]</scope>
    <source>
        <strain evidence="3">Rhizoctonia solani AG1-IB 7/3/14</strain>
    </source>
</reference>
<feature type="region of interest" description="Disordered" evidence="2">
    <location>
        <begin position="423"/>
        <end position="501"/>
    </location>
</feature>
<gene>
    <name evidence="3" type="ORF">RSOLAG1IB_02890</name>
</gene>
<evidence type="ECO:0000313" key="4">
    <source>
        <dbReference type="Proteomes" id="UP000059188"/>
    </source>
</evidence>
<dbReference type="STRING" id="1108050.A0A0B7FKF3"/>
<dbReference type="AlphaFoldDB" id="A0A0B7FKF3"/>
<feature type="compositionally biased region" description="Polar residues" evidence="2">
    <location>
        <begin position="455"/>
        <end position="470"/>
    </location>
</feature>
<dbReference type="PANTHER" id="PTHR38407">
    <property type="entry name" value="PROTEIN IVY1"/>
    <property type="match status" value="1"/>
</dbReference>
<feature type="region of interest" description="Disordered" evidence="2">
    <location>
        <begin position="288"/>
        <end position="325"/>
    </location>
</feature>
<feature type="coiled-coil region" evidence="1">
    <location>
        <begin position="184"/>
        <end position="211"/>
    </location>
</feature>
<dbReference type="InterPro" id="IPR037470">
    <property type="entry name" value="IVY1"/>
</dbReference>
<organism evidence="3 4">
    <name type="scientific">Thanatephorus cucumeris (strain AG1-IB / isolate 7/3/14)</name>
    <name type="common">Lettuce bottom rot fungus</name>
    <name type="synonym">Rhizoctonia solani</name>
    <dbReference type="NCBI Taxonomy" id="1108050"/>
    <lineage>
        <taxon>Eukaryota</taxon>
        <taxon>Fungi</taxon>
        <taxon>Dikarya</taxon>
        <taxon>Basidiomycota</taxon>
        <taxon>Agaricomycotina</taxon>
        <taxon>Agaricomycetes</taxon>
        <taxon>Cantharellales</taxon>
        <taxon>Ceratobasidiaceae</taxon>
        <taxon>Rhizoctonia</taxon>
        <taxon>Rhizoctonia solani AG-1</taxon>
    </lineage>
</organism>
<accession>A0A0B7FKF3</accession>
<evidence type="ECO:0000256" key="1">
    <source>
        <dbReference type="SAM" id="Coils"/>
    </source>
</evidence>
<feature type="region of interest" description="Disordered" evidence="2">
    <location>
        <begin position="388"/>
        <end position="407"/>
    </location>
</feature>
<feature type="compositionally biased region" description="Low complexity" evidence="2">
    <location>
        <begin position="297"/>
        <end position="309"/>
    </location>
</feature>
<evidence type="ECO:0000256" key="2">
    <source>
        <dbReference type="SAM" id="MobiDB-lite"/>
    </source>
</evidence>
<dbReference type="OrthoDB" id="5594612at2759"/>
<feature type="compositionally biased region" description="Basic and acidic residues" evidence="2">
    <location>
        <begin position="471"/>
        <end position="480"/>
    </location>
</feature>
<evidence type="ECO:0000313" key="3">
    <source>
        <dbReference type="EMBL" id="CEL58145.1"/>
    </source>
</evidence>
<keyword evidence="1" id="KW-0175">Coiled coil</keyword>
<name>A0A0B7FKF3_THACB</name>
<dbReference type="EMBL" id="LN679102">
    <property type="protein sequence ID" value="CEL58145.1"/>
    <property type="molecule type" value="Genomic_DNA"/>
</dbReference>
<dbReference type="PANTHER" id="PTHR38407:SF1">
    <property type="entry name" value="PROTEIN IVY1"/>
    <property type="match status" value="1"/>
</dbReference>
<dbReference type="InterPro" id="IPR027267">
    <property type="entry name" value="AH/BAR_dom_sf"/>
</dbReference>
<feature type="compositionally biased region" description="Basic and acidic residues" evidence="2">
    <location>
        <begin position="397"/>
        <end position="407"/>
    </location>
</feature>
<keyword evidence="4" id="KW-1185">Reference proteome</keyword>